<dbReference type="InterPro" id="IPR017441">
    <property type="entry name" value="Protein_kinase_ATP_BS"/>
</dbReference>
<evidence type="ECO:0000256" key="5">
    <source>
        <dbReference type="PROSITE-ProRule" id="PRU10141"/>
    </source>
</evidence>
<evidence type="ECO:0000256" key="3">
    <source>
        <dbReference type="ARBA" id="ARBA00022777"/>
    </source>
</evidence>
<proteinExistence type="predicted"/>
<evidence type="ECO:0000313" key="8">
    <source>
        <dbReference type="EMBL" id="GAA0709629.1"/>
    </source>
</evidence>
<dbReference type="SUPFAM" id="SSF56112">
    <property type="entry name" value="Protein kinase-like (PK-like)"/>
    <property type="match status" value="1"/>
</dbReference>
<gene>
    <name evidence="8" type="ORF">GCM10009105_10190</name>
</gene>
<dbReference type="PANTHER" id="PTHR43289:SF34">
    <property type="entry name" value="SERINE_THREONINE-PROTEIN KINASE YBDM-RELATED"/>
    <property type="match status" value="1"/>
</dbReference>
<dbReference type="PROSITE" id="PS50011">
    <property type="entry name" value="PROTEIN_KINASE_DOM"/>
    <property type="match status" value="1"/>
</dbReference>
<keyword evidence="3" id="KW-0418">Kinase</keyword>
<dbReference type="Pfam" id="PF13424">
    <property type="entry name" value="TPR_12"/>
    <property type="match status" value="1"/>
</dbReference>
<keyword evidence="1" id="KW-0808">Transferase</keyword>
<keyword evidence="6" id="KW-1133">Transmembrane helix</keyword>
<dbReference type="Pfam" id="PF13374">
    <property type="entry name" value="TPR_10"/>
    <property type="match status" value="1"/>
</dbReference>
<dbReference type="InterPro" id="IPR011009">
    <property type="entry name" value="Kinase-like_dom_sf"/>
</dbReference>
<comment type="caution">
    <text evidence="8">The sequence shown here is derived from an EMBL/GenBank/DDBJ whole genome shotgun (WGS) entry which is preliminary data.</text>
</comment>
<sequence>MHPMDPERWQQLRPLLDRALDLSGAERETMLAALHASDPHMHADLLRLISGAARSGLADGQNATQLASSWLQPSINAETTLDTERIGQRIGPYRLTRLLGAGGMGAVYLAERSETGFDQQVALKVVRGAFATTAIRERFEHERQILAGLSHPNIAALFDGGQIPDGGAYYTMEYVDGSAITEFCDAHADTVAARVHLLLRVAAALAYAHQNLIVHRDIKPSNVLVTSGRDVKLVDFGIAKLLDASTGSVMTRAGIGPMTPEYAAPEQFRNEAITVATDIYQFGALCFRLLSGCLPYRADPDNSLEWARAVTEQEPLRLTQARALRAADVHATLQARARKHQLTRDLDAIVRKALAKAPDQRYRSMDGMTADLQAFLDGHPVSARHAGPLYFAWKFITRRRYAVAASLLAVAALLVIGTAALHQRYLAGRETDRATREVEVHTVTRAMLTDLLRAGPASATANRPTSALQALDQGTERTLHALQGNPQHRAIASSVLAESYLDLGHAQRAQSLLQNTLTTLADEPDSLHLERLQLELLLARAAAEQGDVDIARRELAAAGTMIDTLLLPSDAPERLAAQLVQAVMLMHKGTASEARELTNQLLRDYDVPGLRDTLEFAQLLRLNVYAQRFVEPDDVPKLERSWRIIAAHYGVESPAALAAQRLLLGDSLTHRAADADAVLEHQESVVRDSFGDLSPDYADILDLRCADAAHAGQHEHAEAYCRHALAIREKATEPDSVDLTNARDNEGAELMRLGRPAEALAQFELVLDARKKTLGPTHVNVFVVQIEIAQIHCQLNAIASALTEFEKAISGLKTGYGPMSADEAVYAARLATCLLDWKRLSL</sequence>
<dbReference type="Gene3D" id="1.25.40.10">
    <property type="entry name" value="Tetratricopeptide repeat domain"/>
    <property type="match status" value="1"/>
</dbReference>
<evidence type="ECO:0000259" key="7">
    <source>
        <dbReference type="PROSITE" id="PS50011"/>
    </source>
</evidence>
<keyword evidence="9" id="KW-1185">Reference proteome</keyword>
<feature type="transmembrane region" description="Helical" evidence="6">
    <location>
        <begin position="401"/>
        <end position="421"/>
    </location>
</feature>
<evidence type="ECO:0000256" key="2">
    <source>
        <dbReference type="ARBA" id="ARBA00022741"/>
    </source>
</evidence>
<accession>A0ABN1IDW3</accession>
<keyword evidence="6" id="KW-0472">Membrane</keyword>
<keyword evidence="4 5" id="KW-0067">ATP-binding</keyword>
<dbReference type="InterPro" id="IPR011990">
    <property type="entry name" value="TPR-like_helical_dom_sf"/>
</dbReference>
<evidence type="ECO:0000256" key="4">
    <source>
        <dbReference type="ARBA" id="ARBA00022840"/>
    </source>
</evidence>
<name>A0ABN1IDW3_9GAMM</name>
<dbReference type="Proteomes" id="UP001501523">
    <property type="component" value="Unassembled WGS sequence"/>
</dbReference>
<dbReference type="PROSITE" id="PS00107">
    <property type="entry name" value="PROTEIN_KINASE_ATP"/>
    <property type="match status" value="1"/>
</dbReference>
<dbReference type="EMBL" id="BAAAEU010000005">
    <property type="protein sequence ID" value="GAA0709629.1"/>
    <property type="molecule type" value="Genomic_DNA"/>
</dbReference>
<dbReference type="SMART" id="SM00220">
    <property type="entry name" value="S_TKc"/>
    <property type="match status" value="1"/>
</dbReference>
<dbReference type="SUPFAM" id="SSF48452">
    <property type="entry name" value="TPR-like"/>
    <property type="match status" value="1"/>
</dbReference>
<dbReference type="PANTHER" id="PTHR43289">
    <property type="entry name" value="MITOGEN-ACTIVATED PROTEIN KINASE KINASE KINASE 20-RELATED"/>
    <property type="match status" value="1"/>
</dbReference>
<feature type="domain" description="Protein kinase" evidence="7">
    <location>
        <begin position="93"/>
        <end position="376"/>
    </location>
</feature>
<dbReference type="PROSITE" id="PS00108">
    <property type="entry name" value="PROTEIN_KINASE_ST"/>
    <property type="match status" value="1"/>
</dbReference>
<dbReference type="InterPro" id="IPR000719">
    <property type="entry name" value="Prot_kinase_dom"/>
</dbReference>
<feature type="binding site" evidence="5">
    <location>
        <position position="124"/>
    </location>
    <ligand>
        <name>ATP</name>
        <dbReference type="ChEBI" id="CHEBI:30616"/>
    </ligand>
</feature>
<reference evidence="8 9" key="1">
    <citation type="journal article" date="2019" name="Int. J. Syst. Evol. Microbiol.">
        <title>The Global Catalogue of Microorganisms (GCM) 10K type strain sequencing project: providing services to taxonomists for standard genome sequencing and annotation.</title>
        <authorList>
            <consortium name="The Broad Institute Genomics Platform"/>
            <consortium name="The Broad Institute Genome Sequencing Center for Infectious Disease"/>
            <person name="Wu L."/>
            <person name="Ma J."/>
        </authorList>
    </citation>
    <scope>NUCLEOTIDE SEQUENCE [LARGE SCALE GENOMIC DNA]</scope>
    <source>
        <strain evidence="8 9">JCM 15421</strain>
    </source>
</reference>
<evidence type="ECO:0000256" key="1">
    <source>
        <dbReference type="ARBA" id="ARBA00022679"/>
    </source>
</evidence>
<protein>
    <recommendedName>
        <fullName evidence="7">Protein kinase domain-containing protein</fullName>
    </recommendedName>
</protein>
<organism evidence="8 9">
    <name type="scientific">Dokdonella soli</name>
    <dbReference type="NCBI Taxonomy" id="529810"/>
    <lineage>
        <taxon>Bacteria</taxon>
        <taxon>Pseudomonadati</taxon>
        <taxon>Pseudomonadota</taxon>
        <taxon>Gammaproteobacteria</taxon>
        <taxon>Lysobacterales</taxon>
        <taxon>Rhodanobacteraceae</taxon>
        <taxon>Dokdonella</taxon>
    </lineage>
</organism>
<dbReference type="Gene3D" id="1.10.510.10">
    <property type="entry name" value="Transferase(Phosphotransferase) domain 1"/>
    <property type="match status" value="1"/>
</dbReference>
<dbReference type="Pfam" id="PF00069">
    <property type="entry name" value="Pkinase"/>
    <property type="match status" value="1"/>
</dbReference>
<evidence type="ECO:0000313" key="9">
    <source>
        <dbReference type="Proteomes" id="UP001501523"/>
    </source>
</evidence>
<dbReference type="Gene3D" id="3.30.200.20">
    <property type="entry name" value="Phosphorylase Kinase, domain 1"/>
    <property type="match status" value="1"/>
</dbReference>
<keyword evidence="2 5" id="KW-0547">Nucleotide-binding</keyword>
<evidence type="ECO:0000256" key="6">
    <source>
        <dbReference type="SAM" id="Phobius"/>
    </source>
</evidence>
<keyword evidence="6" id="KW-0812">Transmembrane</keyword>
<dbReference type="CDD" id="cd14014">
    <property type="entry name" value="STKc_PknB_like"/>
    <property type="match status" value="1"/>
</dbReference>
<dbReference type="InterPro" id="IPR008271">
    <property type="entry name" value="Ser/Thr_kinase_AS"/>
</dbReference>